<dbReference type="PANTHER" id="PTHR43649">
    <property type="entry name" value="ARABINOSE-BINDING PROTEIN-RELATED"/>
    <property type="match status" value="1"/>
</dbReference>
<evidence type="ECO:0000256" key="1">
    <source>
        <dbReference type="ARBA" id="ARBA00004418"/>
    </source>
</evidence>
<dbReference type="RefSeq" id="WP_078745025.1">
    <property type="nucleotide sequence ID" value="NZ_FUXG01000008.1"/>
</dbReference>
<evidence type="ECO:0000256" key="4">
    <source>
        <dbReference type="ARBA" id="ARBA00022729"/>
    </source>
</evidence>
<dbReference type="Gene3D" id="3.40.190.10">
    <property type="entry name" value="Periplasmic binding protein-like II"/>
    <property type="match status" value="2"/>
</dbReference>
<dbReference type="OrthoDB" id="9812682at2"/>
<keyword evidence="3" id="KW-0813">Transport</keyword>
<evidence type="ECO:0000256" key="3">
    <source>
        <dbReference type="ARBA" id="ARBA00022448"/>
    </source>
</evidence>
<comment type="caution">
    <text evidence="6">The sequence shown here is derived from an EMBL/GenBank/DDBJ whole genome shotgun (WGS) entry which is preliminary data.</text>
</comment>
<evidence type="ECO:0000256" key="2">
    <source>
        <dbReference type="ARBA" id="ARBA00008520"/>
    </source>
</evidence>
<dbReference type="STRING" id="64969.SAMN02745127_01408"/>
<evidence type="ECO:0000313" key="6">
    <source>
        <dbReference type="EMBL" id="OPX55621.1"/>
    </source>
</evidence>
<dbReference type="Pfam" id="PF01547">
    <property type="entry name" value="SBP_bac_1"/>
    <property type="match status" value="1"/>
</dbReference>
<comment type="subcellular location">
    <subcellularLocation>
        <location evidence="1">Periplasm</location>
    </subcellularLocation>
</comment>
<feature type="signal peptide" evidence="5">
    <location>
        <begin position="1"/>
        <end position="24"/>
    </location>
</feature>
<organism evidence="6 7">
    <name type="scientific">Oceanospirillum multiglobuliferum</name>
    <dbReference type="NCBI Taxonomy" id="64969"/>
    <lineage>
        <taxon>Bacteria</taxon>
        <taxon>Pseudomonadati</taxon>
        <taxon>Pseudomonadota</taxon>
        <taxon>Gammaproteobacteria</taxon>
        <taxon>Oceanospirillales</taxon>
        <taxon>Oceanospirillaceae</taxon>
        <taxon>Oceanospirillum</taxon>
    </lineage>
</organism>
<dbReference type="AlphaFoldDB" id="A0A1T4PC67"/>
<evidence type="ECO:0000313" key="7">
    <source>
        <dbReference type="Proteomes" id="UP000191418"/>
    </source>
</evidence>
<sequence>MSFRAGLLSALIFISTSLSFSLYAASNSKSEQAVAHAQQYRGTTLNVVWNKGLMSKEVLLYSGPLWEQLTGIKINVIELAIPEVYPSVEKEHFKRSGSYDIISIVPNRLPDYINLDALEPLDAFLDQYQYRNDLDDITPAFRDNWMSVNGQIYSIPDDGDVLLLYYRKDLFEDPKNKAAFLKQYGYPLAPPKTWHEFDQISAFFSVTYAPQMYGSAFMHQELSHYFFSEQFRINGGVFFDAKTMQAKINSKEGLKTLEQMIARQSSMPPGVENWSFMDVLGAFIHGQLAMTEFWPPMGRWAEGYGKDSELLAWVPKSLVAGKVGYAPSPGGHGALAAGFGLSIASTSNNKDAAYLFIQWLSSREVSLNRVQTPYSLRDPYRISHYNSASYRNLWPSAGDYLDTLQKSTKNGLLDLSLLQINLYEKSLMEGLKAAFTRKIEPQQALDHIARQWNQITQSIGVEKQQHYYKEWMSKPLAYP</sequence>
<name>A0A1T4PC67_9GAMM</name>
<dbReference type="InterPro" id="IPR006059">
    <property type="entry name" value="SBP"/>
</dbReference>
<dbReference type="Proteomes" id="UP000191418">
    <property type="component" value="Unassembled WGS sequence"/>
</dbReference>
<dbReference type="EMBL" id="MTSM01000008">
    <property type="protein sequence ID" value="OPX55621.1"/>
    <property type="molecule type" value="Genomic_DNA"/>
</dbReference>
<dbReference type="PANTHER" id="PTHR43649:SF34">
    <property type="entry name" value="ABC TRANSPORTER PERIPLASMIC-BINDING PROTEIN YCJN-RELATED"/>
    <property type="match status" value="1"/>
</dbReference>
<protein>
    <recommendedName>
        <fullName evidence="8">ABC transporter substrate-binding protein</fullName>
    </recommendedName>
</protein>
<keyword evidence="4 5" id="KW-0732">Signal</keyword>
<feature type="chain" id="PRO_5012074926" description="ABC transporter substrate-binding protein" evidence="5">
    <location>
        <begin position="25"/>
        <end position="479"/>
    </location>
</feature>
<dbReference type="GO" id="GO:0042597">
    <property type="term" value="C:periplasmic space"/>
    <property type="evidence" value="ECO:0007669"/>
    <property type="project" value="UniProtKB-SubCell"/>
</dbReference>
<proteinExistence type="inferred from homology"/>
<evidence type="ECO:0000256" key="5">
    <source>
        <dbReference type="SAM" id="SignalP"/>
    </source>
</evidence>
<dbReference type="SUPFAM" id="SSF53850">
    <property type="entry name" value="Periplasmic binding protein-like II"/>
    <property type="match status" value="1"/>
</dbReference>
<evidence type="ECO:0008006" key="8">
    <source>
        <dbReference type="Google" id="ProtNLM"/>
    </source>
</evidence>
<gene>
    <name evidence="6" type="ORF">BTE48_08400</name>
</gene>
<comment type="similarity">
    <text evidence="2">Belongs to the bacterial solute-binding protein 1 family.</text>
</comment>
<keyword evidence="7" id="KW-1185">Reference proteome</keyword>
<reference evidence="6 7" key="1">
    <citation type="submission" date="2017-01" db="EMBL/GenBank/DDBJ databases">
        <title>Genome Sequencing of a Marine Spirillum, Oceanospirillum multiglobuliferum ATCC 33336, from Japan.</title>
        <authorList>
            <person name="Carney J.G."/>
            <person name="Trachtenberg A.M."/>
            <person name="Rheaume B.A."/>
            <person name="Linnane J.D."/>
            <person name="Pitts N.L."/>
            <person name="Mykles D.L."/>
            <person name="Maclea K.S."/>
        </authorList>
    </citation>
    <scope>NUCLEOTIDE SEQUENCE [LARGE SCALE GENOMIC DNA]</scope>
    <source>
        <strain evidence="6 7">ATCC 33336</strain>
    </source>
</reference>
<dbReference type="InterPro" id="IPR050490">
    <property type="entry name" value="Bact_solute-bd_prot1"/>
</dbReference>
<accession>A0A1T4PC67</accession>